<feature type="compositionally biased region" description="Polar residues" evidence="1">
    <location>
        <begin position="498"/>
        <end position="508"/>
    </location>
</feature>
<accession>A0A8S9JYE1</accession>
<reference evidence="2" key="1">
    <citation type="submission" date="2019-12" db="EMBL/GenBank/DDBJ databases">
        <title>Genome sequencing and annotation of Brassica cretica.</title>
        <authorList>
            <person name="Studholme D.J."/>
            <person name="Sarris P.F."/>
        </authorList>
    </citation>
    <scope>NUCLEOTIDE SEQUENCE</scope>
    <source>
        <strain evidence="2">PFS-102/07</strain>
        <tissue evidence="2">Leaf</tissue>
    </source>
</reference>
<sequence>MPNSSANASNDRRRPHPIGLNLEGKGFDLGFGVSVGFECQKRETPIESRLNASARTPASSQPTRPPGVVSSSTSSAAPRPPPPTYATRIEEALLRAPTRINEPHLHPDKINGAFWIGVDPKVHEFIKATWQGNFWGPWQSWLKVPVEKRTSWWHSFMEDQFHEEIYFKWKLQTQVTICGRISQKRQKNKQPSYDWETILANWSTTEAKAKSQSAAESRCAAPPGMKMHVHGAGPHTFANIAYNMVVEEGLEGPVSYPDLVRKTHCRKDGTFLDERAEALVLEVEQAVVEEGLEGPVSYPDLVRKTHCRKDGTFLDERAEALVLEVEQAVEEMLQDGSPLGDSQTESTAATRTSKRLFLNEEYIKRGQTRKGTIYGLGNLQYKNKRPSESVPAAFNREINMETRVSGLETLTQEIKSDFHALKTDFNEGTARTQSTLNMILQLLQPQSSDAQASQSQHHSPSHSAAPPQGQAQPEGHGQAPTPPHDQPQAPGDAQPQHLITTNNSALDR</sequence>
<comment type="caution">
    <text evidence="2">The sequence shown here is derived from an EMBL/GenBank/DDBJ whole genome shotgun (WGS) entry which is preliminary data.</text>
</comment>
<name>A0A8S9JYE1_BRACR</name>
<dbReference type="Pfam" id="PF03004">
    <property type="entry name" value="Transposase_24"/>
    <property type="match status" value="1"/>
</dbReference>
<feature type="region of interest" description="Disordered" evidence="1">
    <location>
        <begin position="44"/>
        <end position="85"/>
    </location>
</feature>
<evidence type="ECO:0000313" key="2">
    <source>
        <dbReference type="EMBL" id="KAF2586869.1"/>
    </source>
</evidence>
<feature type="compositionally biased region" description="Low complexity" evidence="1">
    <location>
        <begin position="446"/>
        <end position="479"/>
    </location>
</feature>
<feature type="compositionally biased region" description="Polar residues" evidence="1">
    <location>
        <begin position="50"/>
        <end position="61"/>
    </location>
</feature>
<dbReference type="PANTHER" id="PTHR33411:SF34">
    <property type="entry name" value="PROTEIN, PUTATIVE-RELATED"/>
    <property type="match status" value="1"/>
</dbReference>
<feature type="compositionally biased region" description="Low complexity" evidence="1">
    <location>
        <begin position="486"/>
        <end position="497"/>
    </location>
</feature>
<feature type="compositionally biased region" description="Low complexity" evidence="1">
    <location>
        <begin position="66"/>
        <end position="77"/>
    </location>
</feature>
<dbReference type="InterPro" id="IPR004252">
    <property type="entry name" value="Probable_transposase_24"/>
</dbReference>
<protein>
    <submittedName>
        <fullName evidence="2">Uncharacterized protein</fullName>
    </submittedName>
</protein>
<proteinExistence type="predicted"/>
<gene>
    <name evidence="2" type="ORF">F2Q70_00037074</name>
</gene>
<dbReference type="EMBL" id="QGKY02000246">
    <property type="protein sequence ID" value="KAF2586869.1"/>
    <property type="molecule type" value="Genomic_DNA"/>
</dbReference>
<organism evidence="2">
    <name type="scientific">Brassica cretica</name>
    <name type="common">Mustard</name>
    <dbReference type="NCBI Taxonomy" id="69181"/>
    <lineage>
        <taxon>Eukaryota</taxon>
        <taxon>Viridiplantae</taxon>
        <taxon>Streptophyta</taxon>
        <taxon>Embryophyta</taxon>
        <taxon>Tracheophyta</taxon>
        <taxon>Spermatophyta</taxon>
        <taxon>Magnoliopsida</taxon>
        <taxon>eudicotyledons</taxon>
        <taxon>Gunneridae</taxon>
        <taxon>Pentapetalae</taxon>
        <taxon>rosids</taxon>
        <taxon>malvids</taxon>
        <taxon>Brassicales</taxon>
        <taxon>Brassicaceae</taxon>
        <taxon>Brassiceae</taxon>
        <taxon>Brassica</taxon>
    </lineage>
</organism>
<evidence type="ECO:0000256" key="1">
    <source>
        <dbReference type="SAM" id="MobiDB-lite"/>
    </source>
</evidence>
<feature type="region of interest" description="Disordered" evidence="1">
    <location>
        <begin position="1"/>
        <end position="23"/>
    </location>
</feature>
<dbReference type="AlphaFoldDB" id="A0A8S9JYE1"/>
<dbReference type="PANTHER" id="PTHR33411">
    <property type="entry name" value="OS08G0392500 PROTEIN"/>
    <property type="match status" value="1"/>
</dbReference>
<feature type="region of interest" description="Disordered" evidence="1">
    <location>
        <begin position="446"/>
        <end position="508"/>
    </location>
</feature>